<evidence type="ECO:0000256" key="7">
    <source>
        <dbReference type="ARBA" id="ARBA00022827"/>
    </source>
</evidence>
<dbReference type="PROSITE" id="PS00787">
    <property type="entry name" value="CHORISMATE_SYNTHASE_1"/>
    <property type="match status" value="1"/>
</dbReference>
<organism evidence="13 14">
    <name type="scientific">Papillibacter cinnamivorans DSM 12816</name>
    <dbReference type="NCBI Taxonomy" id="1122930"/>
    <lineage>
        <taxon>Bacteria</taxon>
        <taxon>Bacillati</taxon>
        <taxon>Bacillota</taxon>
        <taxon>Clostridia</taxon>
        <taxon>Eubacteriales</taxon>
        <taxon>Oscillospiraceae</taxon>
        <taxon>Papillibacter</taxon>
    </lineage>
</organism>
<feature type="binding site" evidence="11">
    <location>
        <position position="281"/>
    </location>
    <ligand>
        <name>FMN</name>
        <dbReference type="ChEBI" id="CHEBI:58210"/>
    </ligand>
</feature>
<dbReference type="PANTHER" id="PTHR21085">
    <property type="entry name" value="CHORISMATE SYNTHASE"/>
    <property type="match status" value="1"/>
</dbReference>
<name>A0A1W2BUX4_9FIRM</name>
<dbReference type="PROSITE" id="PS00789">
    <property type="entry name" value="CHORISMATE_SYNTHASE_3"/>
    <property type="match status" value="1"/>
</dbReference>
<dbReference type="STRING" id="1122930.SAMN02745168_2401"/>
<dbReference type="GO" id="GO:0008652">
    <property type="term" value="P:amino acid biosynthetic process"/>
    <property type="evidence" value="ECO:0007669"/>
    <property type="project" value="UniProtKB-KW"/>
</dbReference>
<feature type="binding site" evidence="11">
    <location>
        <begin position="117"/>
        <end position="119"/>
    </location>
    <ligand>
        <name>FMN</name>
        <dbReference type="ChEBI" id="CHEBI:58210"/>
    </ligand>
</feature>
<evidence type="ECO:0000256" key="5">
    <source>
        <dbReference type="ARBA" id="ARBA00022630"/>
    </source>
</evidence>
<dbReference type="AlphaFoldDB" id="A0A1W2BUX4"/>
<comment type="catalytic activity">
    <reaction evidence="11 12">
        <text>5-O-(1-carboxyvinyl)-3-phosphoshikimate = chorismate + phosphate</text>
        <dbReference type="Rhea" id="RHEA:21020"/>
        <dbReference type="ChEBI" id="CHEBI:29748"/>
        <dbReference type="ChEBI" id="CHEBI:43474"/>
        <dbReference type="ChEBI" id="CHEBI:57701"/>
        <dbReference type="EC" id="4.2.3.5"/>
    </reaction>
</comment>
<dbReference type="PANTHER" id="PTHR21085:SF0">
    <property type="entry name" value="CHORISMATE SYNTHASE"/>
    <property type="match status" value="1"/>
</dbReference>
<dbReference type="InterPro" id="IPR020541">
    <property type="entry name" value="Chorismate_synthase_CS"/>
</dbReference>
<evidence type="ECO:0000256" key="3">
    <source>
        <dbReference type="ARBA" id="ARBA00013036"/>
    </source>
</evidence>
<dbReference type="NCBIfam" id="NF003793">
    <property type="entry name" value="PRK05382.1"/>
    <property type="match status" value="1"/>
</dbReference>
<dbReference type="PROSITE" id="PS00788">
    <property type="entry name" value="CHORISMATE_SYNTHASE_2"/>
    <property type="match status" value="1"/>
</dbReference>
<dbReference type="InterPro" id="IPR035904">
    <property type="entry name" value="Chorismate_synth_AroC_sf"/>
</dbReference>
<evidence type="ECO:0000256" key="11">
    <source>
        <dbReference type="HAMAP-Rule" id="MF_00300"/>
    </source>
</evidence>
<dbReference type="NCBIfam" id="TIGR00033">
    <property type="entry name" value="aroC"/>
    <property type="match status" value="1"/>
</dbReference>
<comment type="similarity">
    <text evidence="2 11 12">Belongs to the chorismate synthase family.</text>
</comment>
<evidence type="ECO:0000256" key="4">
    <source>
        <dbReference type="ARBA" id="ARBA00022605"/>
    </source>
</evidence>
<accession>A0A1W2BUX4</accession>
<comment type="caution">
    <text evidence="11">Lacks conserved residue(s) required for the propagation of feature annotation.</text>
</comment>
<evidence type="ECO:0000256" key="1">
    <source>
        <dbReference type="ARBA" id="ARBA00005044"/>
    </source>
</evidence>
<dbReference type="CDD" id="cd07304">
    <property type="entry name" value="Chorismate_synthase"/>
    <property type="match status" value="1"/>
</dbReference>
<keyword evidence="8 11" id="KW-0521">NADP</keyword>
<comment type="function">
    <text evidence="11">Catalyzes the anti-1,4-elimination of the C-3 phosphate and the C-6 proR hydrogen from 5-enolpyruvylshikimate-3-phosphate (EPSP) to yield chorismate, which is the branch point compound that serves as the starting substrate for the three terminal pathways of aromatic amino acid biosynthesis. This reaction introduces a second double bond into the aromatic ring system.</text>
</comment>
<comment type="subunit">
    <text evidence="11">Homotetramer.</text>
</comment>
<comment type="pathway">
    <text evidence="1 11 12">Metabolic intermediate biosynthesis; chorismate biosynthesis; chorismate from D-erythrose 4-phosphate and phosphoenolpyruvate: step 7/7.</text>
</comment>
<dbReference type="EC" id="4.2.3.5" evidence="3 11"/>
<dbReference type="HAMAP" id="MF_00300">
    <property type="entry name" value="Chorismate_synth"/>
    <property type="match status" value="1"/>
</dbReference>
<keyword evidence="6 11" id="KW-0288">FMN</keyword>
<evidence type="ECO:0000256" key="10">
    <source>
        <dbReference type="ARBA" id="ARBA00023239"/>
    </source>
</evidence>
<dbReference type="SUPFAM" id="SSF103263">
    <property type="entry name" value="Chorismate synthase, AroC"/>
    <property type="match status" value="1"/>
</dbReference>
<dbReference type="GO" id="GO:0010181">
    <property type="term" value="F:FMN binding"/>
    <property type="evidence" value="ECO:0007669"/>
    <property type="project" value="TreeGrafter"/>
</dbReference>
<dbReference type="RefSeq" id="WP_242942838.1">
    <property type="nucleotide sequence ID" value="NZ_FWXW01000006.1"/>
</dbReference>
<evidence type="ECO:0000256" key="8">
    <source>
        <dbReference type="ARBA" id="ARBA00022857"/>
    </source>
</evidence>
<keyword evidence="9 11" id="KW-0057">Aromatic amino acid biosynthesis</keyword>
<evidence type="ECO:0000256" key="6">
    <source>
        <dbReference type="ARBA" id="ARBA00022643"/>
    </source>
</evidence>
<feature type="binding site" evidence="11">
    <location>
        <position position="39"/>
    </location>
    <ligand>
        <name>NADP(+)</name>
        <dbReference type="ChEBI" id="CHEBI:58349"/>
    </ligand>
</feature>
<proteinExistence type="inferred from homology"/>
<sequence>MKYMLFGESHGPAVGVVLEGVPPGIPLEEGLIRRELERRAPGKNRFSTPRREEDAFEILSGVFEGKTTGTPLCALIRNTDVKSGDYEKTRYLARPGHADYTGHVKYRGFEDYRGGGHFSGRLTAPLVFAGSVARQVLAGRSIAVGAHILEIHGKEDASFDPVNILPEQLAVVAGKAFPVLDDKCGTDMMLEIDQAREARDSVGGVVECAVLGLPAGAGAPGQDSAESILSRHLFAVPAVKGVSFGAGFRFSRMLGSEANDPIRQGEAGIILETNHSGGINGGITNAMPLVFSVVIRPTPSIGLPQRTVNLETGENAELIIEGRHDPCIVPRAVPVIEAAAALAVWEILEQSGEGAV</sequence>
<evidence type="ECO:0000313" key="14">
    <source>
        <dbReference type="Proteomes" id="UP000192790"/>
    </source>
</evidence>
<protein>
    <recommendedName>
        <fullName evidence="3 11">Chorismate synthase</fullName>
        <shortName evidence="11">CS</shortName>
        <ecNumber evidence="3 11">4.2.3.5</ecNumber>
    </recommendedName>
    <alternativeName>
        <fullName evidence="11">5-enolpyruvylshikimate-3-phosphate phospholyase</fullName>
    </alternativeName>
</protein>
<dbReference type="UniPathway" id="UPA00053">
    <property type="reaction ID" value="UER00090"/>
</dbReference>
<dbReference type="GO" id="GO:0004107">
    <property type="term" value="F:chorismate synthase activity"/>
    <property type="evidence" value="ECO:0007669"/>
    <property type="project" value="UniProtKB-UniRule"/>
</dbReference>
<dbReference type="InterPro" id="IPR000453">
    <property type="entry name" value="Chorismate_synth"/>
</dbReference>
<gene>
    <name evidence="11" type="primary">aroC</name>
    <name evidence="13" type="ORF">SAMN02745168_2401</name>
</gene>
<dbReference type="GO" id="GO:0005829">
    <property type="term" value="C:cytosol"/>
    <property type="evidence" value="ECO:0007669"/>
    <property type="project" value="TreeGrafter"/>
</dbReference>
<comment type="cofactor">
    <cofactor evidence="11 12">
        <name>FMNH2</name>
        <dbReference type="ChEBI" id="CHEBI:57618"/>
    </cofactor>
    <text evidence="11 12">Reduced FMN (FMNH(2)).</text>
</comment>
<evidence type="ECO:0000256" key="9">
    <source>
        <dbReference type="ARBA" id="ARBA00023141"/>
    </source>
</evidence>
<dbReference type="EMBL" id="FWXW01000006">
    <property type="protein sequence ID" value="SMC76681.1"/>
    <property type="molecule type" value="Genomic_DNA"/>
</dbReference>
<evidence type="ECO:0000313" key="13">
    <source>
        <dbReference type="EMBL" id="SMC76681.1"/>
    </source>
</evidence>
<dbReference type="Gene3D" id="3.60.150.10">
    <property type="entry name" value="Chorismate synthase AroC"/>
    <property type="match status" value="1"/>
</dbReference>
<evidence type="ECO:0000256" key="12">
    <source>
        <dbReference type="RuleBase" id="RU000605"/>
    </source>
</evidence>
<dbReference type="GO" id="GO:0009423">
    <property type="term" value="P:chorismate biosynthetic process"/>
    <property type="evidence" value="ECO:0007669"/>
    <property type="project" value="UniProtKB-UniRule"/>
</dbReference>
<dbReference type="Pfam" id="PF01264">
    <property type="entry name" value="Chorismate_synt"/>
    <property type="match status" value="1"/>
</dbReference>
<reference evidence="13 14" key="1">
    <citation type="submission" date="2017-04" db="EMBL/GenBank/DDBJ databases">
        <authorList>
            <person name="Afonso C.L."/>
            <person name="Miller P.J."/>
            <person name="Scott M.A."/>
            <person name="Spackman E."/>
            <person name="Goraichik I."/>
            <person name="Dimitrov K.M."/>
            <person name="Suarez D.L."/>
            <person name="Swayne D.E."/>
        </authorList>
    </citation>
    <scope>NUCLEOTIDE SEQUENCE [LARGE SCALE GENOMIC DNA]</scope>
    <source>
        <strain evidence="13 14">DSM 12816</strain>
    </source>
</reference>
<feature type="binding site" evidence="11">
    <location>
        <position position="323"/>
    </location>
    <ligand>
        <name>FMN</name>
        <dbReference type="ChEBI" id="CHEBI:58210"/>
    </ligand>
</feature>
<dbReference type="PIRSF" id="PIRSF001456">
    <property type="entry name" value="Chorismate_synth"/>
    <property type="match status" value="1"/>
</dbReference>
<dbReference type="GO" id="GO:0009073">
    <property type="term" value="P:aromatic amino acid family biosynthetic process"/>
    <property type="evidence" value="ECO:0007669"/>
    <property type="project" value="UniProtKB-KW"/>
</dbReference>
<keyword evidence="14" id="KW-1185">Reference proteome</keyword>
<keyword evidence="10 11" id="KW-0456">Lyase</keyword>
<keyword evidence="7 11" id="KW-0274">FAD</keyword>
<keyword evidence="5 11" id="KW-0285">Flavoprotein</keyword>
<dbReference type="Proteomes" id="UP000192790">
    <property type="component" value="Unassembled WGS sequence"/>
</dbReference>
<evidence type="ECO:0000256" key="2">
    <source>
        <dbReference type="ARBA" id="ARBA00008014"/>
    </source>
</evidence>
<feature type="binding site" evidence="11">
    <location>
        <position position="45"/>
    </location>
    <ligand>
        <name>NADP(+)</name>
        <dbReference type="ChEBI" id="CHEBI:58349"/>
    </ligand>
</feature>
<keyword evidence="4 11" id="KW-0028">Amino-acid biosynthesis</keyword>